<evidence type="ECO:0000313" key="1">
    <source>
        <dbReference type="EMBL" id="SUZ74776.1"/>
    </source>
</evidence>
<reference evidence="1" key="1">
    <citation type="submission" date="2018-05" db="EMBL/GenBank/DDBJ databases">
        <authorList>
            <person name="Lanie J.A."/>
            <person name="Ng W.-L."/>
            <person name="Kazmierczak K.M."/>
            <person name="Andrzejewski T.M."/>
            <person name="Davidsen T.M."/>
            <person name="Wayne K.J."/>
            <person name="Tettelin H."/>
            <person name="Glass J.I."/>
            <person name="Rusch D."/>
            <person name="Podicherti R."/>
            <person name="Tsui H.-C.T."/>
            <person name="Winkler M.E."/>
        </authorList>
    </citation>
    <scope>NUCLEOTIDE SEQUENCE</scope>
</reference>
<organism evidence="1">
    <name type="scientific">marine metagenome</name>
    <dbReference type="NCBI Taxonomy" id="408172"/>
    <lineage>
        <taxon>unclassified sequences</taxon>
        <taxon>metagenomes</taxon>
        <taxon>ecological metagenomes</taxon>
    </lineage>
</organism>
<name>A0A381Q5Z5_9ZZZZ</name>
<dbReference type="AlphaFoldDB" id="A0A381Q5Z5"/>
<dbReference type="EMBL" id="UINC01001222">
    <property type="protein sequence ID" value="SUZ74776.1"/>
    <property type="molecule type" value="Genomic_DNA"/>
</dbReference>
<dbReference type="InterPro" id="IPR036249">
    <property type="entry name" value="Thioredoxin-like_sf"/>
</dbReference>
<proteinExistence type="predicted"/>
<dbReference type="InterPro" id="IPR006660">
    <property type="entry name" value="Arsenate_reductase-like"/>
</dbReference>
<sequence length="111" mass="11959">MAVAEELGVDVDIVLYMKEPPDELLLGRIADGLDGPVEDLVRKDSQFRKLDLVEGDYVGDAAAVVDLLARRKALLQRPVLVRGDLSGDGPLVACVGRPKGRLYEFIGGPTT</sequence>
<protein>
    <recommendedName>
        <fullName evidence="2">Arsenate reductase</fullName>
    </recommendedName>
</protein>
<dbReference type="PROSITE" id="PS51353">
    <property type="entry name" value="ARSC"/>
    <property type="match status" value="1"/>
</dbReference>
<dbReference type="SUPFAM" id="SSF52833">
    <property type="entry name" value="Thioredoxin-like"/>
    <property type="match status" value="1"/>
</dbReference>
<accession>A0A381Q5Z5</accession>
<dbReference type="Gene3D" id="3.40.30.10">
    <property type="entry name" value="Glutaredoxin"/>
    <property type="match status" value="1"/>
</dbReference>
<evidence type="ECO:0008006" key="2">
    <source>
        <dbReference type="Google" id="ProtNLM"/>
    </source>
</evidence>
<gene>
    <name evidence="1" type="ORF">METZ01_LOCUS27630</name>
</gene>